<proteinExistence type="predicted"/>
<keyword evidence="2" id="KW-0413">Isomerase</keyword>
<dbReference type="GO" id="GO:0003978">
    <property type="term" value="F:UDP-glucose 4-epimerase activity"/>
    <property type="evidence" value="ECO:0007669"/>
    <property type="project" value="UniProtKB-EC"/>
</dbReference>
<evidence type="ECO:0000313" key="2">
    <source>
        <dbReference type="EMBL" id="CAA9389239.1"/>
    </source>
</evidence>
<dbReference type="EC" id="5.1.3.2" evidence="2"/>
<dbReference type="EMBL" id="CADCTR010003238">
    <property type="protein sequence ID" value="CAA9389239.1"/>
    <property type="molecule type" value="Genomic_DNA"/>
</dbReference>
<dbReference type="Gene3D" id="3.40.50.720">
    <property type="entry name" value="NAD(P)-binding Rossmann-like Domain"/>
    <property type="match status" value="1"/>
</dbReference>
<feature type="domain" description="NAD-dependent epimerase/dehydratase" evidence="1">
    <location>
        <begin position="55"/>
        <end position="127"/>
    </location>
</feature>
<dbReference type="Pfam" id="PF01370">
    <property type="entry name" value="Epimerase"/>
    <property type="match status" value="1"/>
</dbReference>
<evidence type="ECO:0000259" key="1">
    <source>
        <dbReference type="Pfam" id="PF01370"/>
    </source>
</evidence>
<gene>
    <name evidence="2" type="ORF">AVDCRST_MAG93-9640</name>
</gene>
<dbReference type="InterPro" id="IPR036291">
    <property type="entry name" value="NAD(P)-bd_dom_sf"/>
</dbReference>
<protein>
    <submittedName>
        <fullName evidence="2">UDP-glucose 4-epimerase</fullName>
        <ecNumber evidence="2">5.1.3.2</ecNumber>
    </submittedName>
</protein>
<accession>A0A6J4NJ40</accession>
<dbReference type="SUPFAM" id="SSF51735">
    <property type="entry name" value="NAD(P)-binding Rossmann-fold domains"/>
    <property type="match status" value="1"/>
</dbReference>
<dbReference type="InterPro" id="IPR001509">
    <property type="entry name" value="Epimerase_deHydtase"/>
</dbReference>
<feature type="non-terminal residue" evidence="2">
    <location>
        <position position="129"/>
    </location>
</feature>
<dbReference type="AlphaFoldDB" id="A0A6J4NJ40"/>
<organism evidence="2">
    <name type="scientific">uncultured Chloroflexia bacterium</name>
    <dbReference type="NCBI Taxonomy" id="1672391"/>
    <lineage>
        <taxon>Bacteria</taxon>
        <taxon>Bacillati</taxon>
        <taxon>Chloroflexota</taxon>
        <taxon>Chloroflexia</taxon>
        <taxon>environmental samples</taxon>
    </lineage>
</organism>
<name>A0A6J4NJ40_9CHLR</name>
<sequence>MPLRIDTGLPQAKIHWIVDCGPIKSPPARRPPSPKISHGQEAEFVQEYHVDKQRIFISGVAGFLGSHLADAFLADGHEVVGNDNMIGGYLDNVPAGVEFHQYDCNDFDKLKQHLKGVDIVYHCAATAYE</sequence>
<reference evidence="2" key="1">
    <citation type="submission" date="2020-02" db="EMBL/GenBank/DDBJ databases">
        <authorList>
            <person name="Meier V. D."/>
        </authorList>
    </citation>
    <scope>NUCLEOTIDE SEQUENCE</scope>
    <source>
        <strain evidence="2">AVDCRST_MAG93</strain>
    </source>
</reference>